<keyword evidence="3" id="KW-1185">Reference proteome</keyword>
<dbReference type="SUPFAM" id="SSF50965">
    <property type="entry name" value="Galactose oxidase, central domain"/>
    <property type="match status" value="2"/>
</dbReference>
<dbReference type="PANTHER" id="PTHR31672:SF13">
    <property type="entry name" value="F-BOX PROTEIN CPR30-LIKE"/>
    <property type="match status" value="1"/>
</dbReference>
<organism evidence="2 3">
    <name type="scientific">Nyssa sinensis</name>
    <dbReference type="NCBI Taxonomy" id="561372"/>
    <lineage>
        <taxon>Eukaryota</taxon>
        <taxon>Viridiplantae</taxon>
        <taxon>Streptophyta</taxon>
        <taxon>Embryophyta</taxon>
        <taxon>Tracheophyta</taxon>
        <taxon>Spermatophyta</taxon>
        <taxon>Magnoliopsida</taxon>
        <taxon>eudicotyledons</taxon>
        <taxon>Gunneridae</taxon>
        <taxon>Pentapetalae</taxon>
        <taxon>asterids</taxon>
        <taxon>Cornales</taxon>
        <taxon>Nyssaceae</taxon>
        <taxon>Nyssa</taxon>
    </lineage>
</organism>
<dbReference type="OrthoDB" id="1937835at2759"/>
<proteinExistence type="predicted"/>
<dbReference type="InterPro" id="IPR017451">
    <property type="entry name" value="F-box-assoc_interact_dom"/>
</dbReference>
<accession>A0A5J5AQL2</accession>
<dbReference type="Proteomes" id="UP000325577">
    <property type="component" value="Linkage Group LG19"/>
</dbReference>
<dbReference type="InterPro" id="IPR050796">
    <property type="entry name" value="SCF_F-box_component"/>
</dbReference>
<dbReference type="InterPro" id="IPR011043">
    <property type="entry name" value="Gal_Oxase/kelch_b-propeller"/>
</dbReference>
<dbReference type="InterPro" id="IPR006527">
    <property type="entry name" value="F-box-assoc_dom_typ1"/>
</dbReference>
<dbReference type="Pfam" id="PF00646">
    <property type="entry name" value="F-box"/>
    <property type="match status" value="1"/>
</dbReference>
<dbReference type="SMART" id="SM00256">
    <property type="entry name" value="FBOX"/>
    <property type="match status" value="1"/>
</dbReference>
<evidence type="ECO:0000313" key="2">
    <source>
        <dbReference type="EMBL" id="KAA8532880.1"/>
    </source>
</evidence>
<evidence type="ECO:0000259" key="1">
    <source>
        <dbReference type="SMART" id="SM00256"/>
    </source>
</evidence>
<reference evidence="2 3" key="1">
    <citation type="submission" date="2019-09" db="EMBL/GenBank/DDBJ databases">
        <title>A chromosome-level genome assembly of the Chinese tupelo Nyssa sinensis.</title>
        <authorList>
            <person name="Yang X."/>
            <person name="Kang M."/>
            <person name="Yang Y."/>
            <person name="Xiong H."/>
            <person name="Wang M."/>
            <person name="Zhang Z."/>
            <person name="Wang Z."/>
            <person name="Wu H."/>
            <person name="Ma T."/>
            <person name="Liu J."/>
            <person name="Xi Z."/>
        </authorList>
    </citation>
    <scope>NUCLEOTIDE SEQUENCE [LARGE SCALE GENOMIC DNA]</scope>
    <source>
        <strain evidence="2">J267</strain>
        <tissue evidence="2">Leaf</tissue>
    </source>
</reference>
<dbReference type="AlphaFoldDB" id="A0A5J5AQL2"/>
<dbReference type="NCBIfam" id="TIGR01640">
    <property type="entry name" value="F_box_assoc_1"/>
    <property type="match status" value="2"/>
</dbReference>
<dbReference type="Pfam" id="PF07734">
    <property type="entry name" value="FBA_1"/>
    <property type="match status" value="1"/>
</dbReference>
<dbReference type="Pfam" id="PF08268">
    <property type="entry name" value="FBA_3"/>
    <property type="match status" value="1"/>
</dbReference>
<feature type="domain" description="F-box" evidence="1">
    <location>
        <begin position="70"/>
        <end position="109"/>
    </location>
</feature>
<dbReference type="InterPro" id="IPR013187">
    <property type="entry name" value="F-box-assoc_dom_typ3"/>
</dbReference>
<protein>
    <recommendedName>
        <fullName evidence="1">F-box domain-containing protein</fullName>
    </recommendedName>
</protein>
<dbReference type="InterPro" id="IPR036047">
    <property type="entry name" value="F-box-like_dom_sf"/>
</dbReference>
<dbReference type="InterPro" id="IPR001810">
    <property type="entry name" value="F-box_dom"/>
</dbReference>
<name>A0A5J5AQL2_9ASTE</name>
<dbReference type="PANTHER" id="PTHR31672">
    <property type="entry name" value="BNACNNG10540D PROTEIN"/>
    <property type="match status" value="1"/>
</dbReference>
<sequence>MAKEGKGRMVICTGRGIAKAIDYCCNLLSQMVKKMEKGRRRMAREEEKGKMVIVSGNDIAEAMDYCCNLLPGDLILNILSRLPIKCLWRFRCVCKTWFNIVLSPTFISMHLRRSNNKKNNVSLFYQHCCSRFSVMSLCIDKLDTELFLPFQLSRAIAIGSSNGLVCIKTRDYDLDLILWNPATREFRHLPEPIFCEHLFYSSEFAFHHHPIIDDYQLVRFCFYYDDGGRNNIFESVLNARIEVFTLSTNSWREIGPVVMPRQNFKFNNLVPVNGSLHWMAMKFQTSSVEEFVVAFDMVEEKFRQIEVACSDCAAGQVCRSLSAFKETLAMLVLPTESNSCFDIWVLNDYGSAKESWIKLLSIGPIPIAKMPQGFWIDGDVIVNGFKHDKGAFLYDPHTKEIKNFPSCMEATFEIFCYTESLVSVRRSNKNNNVSLLHQHSYCRFSVISLCINNLDTELHLSFRVSKEAAIVGSSNGLVCIKSLSNINPNLILWNPATREFRPLPKPEIFEDHIYSSEFSFHYHSSIDDYKLVRFCFYYDDDRKPMFERVLNARIEVFTFGTNSWRETERVIMPCQYFRFNNRVSVNGSLNLMGIKIGNLIEDIVVAFDMVEEKFRQIKVACLDNANYGQICWTLTAFKDNLAMFVFPLCLTESNSCFDVWILNDYGGAEESWTKQLTIGPIPIAAAPQGFWINGEVIMKSFKHGGNVFLYDPRTQEIKNFPSYMAERCEFFRYTETLVSVKQ</sequence>
<gene>
    <name evidence="2" type="ORF">F0562_033003</name>
</gene>
<evidence type="ECO:0000313" key="3">
    <source>
        <dbReference type="Proteomes" id="UP000325577"/>
    </source>
</evidence>
<dbReference type="CDD" id="cd22157">
    <property type="entry name" value="F-box_AtFBW1-like"/>
    <property type="match status" value="1"/>
</dbReference>
<dbReference type="SUPFAM" id="SSF81383">
    <property type="entry name" value="F-box domain"/>
    <property type="match status" value="1"/>
</dbReference>
<dbReference type="Gene3D" id="1.20.1280.50">
    <property type="match status" value="1"/>
</dbReference>
<dbReference type="EMBL" id="CM018042">
    <property type="protein sequence ID" value="KAA8532880.1"/>
    <property type="molecule type" value="Genomic_DNA"/>
</dbReference>